<protein>
    <recommendedName>
        <fullName evidence="1">MIP18 family-like domain-containing protein</fullName>
    </recommendedName>
</protein>
<dbReference type="InterPro" id="IPR002744">
    <property type="entry name" value="MIP18-like"/>
</dbReference>
<keyword evidence="3" id="KW-1185">Reference proteome</keyword>
<dbReference type="EMBL" id="ASRH01000020">
    <property type="protein sequence ID" value="EWG06479.1"/>
    <property type="molecule type" value="Genomic_DNA"/>
</dbReference>
<accession>W7L4G7</accession>
<sequence>MTVNVEEWRKKIMEGLKEVYDPEIPIDIVNLGLIYDLRISQDGDVYIRVGATTPSCPVTEDITYTVEQVIKESVNAKSVNVELDLDTRWTPLMMTDEGRKTFKGKYGYDIVELWKAQNG</sequence>
<gene>
    <name evidence="2" type="ORF">ASUL_09314</name>
</gene>
<dbReference type="SUPFAM" id="SSF117916">
    <property type="entry name" value="Fe-S cluster assembly (FSCA) domain-like"/>
    <property type="match status" value="1"/>
</dbReference>
<dbReference type="PANTHER" id="PTHR42831:SF1">
    <property type="entry name" value="FE-S PROTEIN MATURATION AUXILIARY FACTOR YITW"/>
    <property type="match status" value="1"/>
</dbReference>
<dbReference type="PANTHER" id="PTHR42831">
    <property type="entry name" value="FE-S PROTEIN MATURATION AUXILIARY FACTOR YITW"/>
    <property type="match status" value="1"/>
</dbReference>
<evidence type="ECO:0000259" key="1">
    <source>
        <dbReference type="Pfam" id="PF01883"/>
    </source>
</evidence>
<dbReference type="InterPro" id="IPR034904">
    <property type="entry name" value="FSCA_dom_sf"/>
</dbReference>
<dbReference type="AlphaFoldDB" id="W7L4G7"/>
<evidence type="ECO:0000313" key="3">
    <source>
        <dbReference type="Proteomes" id="UP000054284"/>
    </source>
</evidence>
<comment type="caution">
    <text evidence="2">The sequence shown here is derived from an EMBL/GenBank/DDBJ whole genome shotgun (WGS) entry which is preliminary data.</text>
</comment>
<dbReference type="Proteomes" id="UP000054284">
    <property type="component" value="Unassembled WGS sequence"/>
</dbReference>
<dbReference type="InterPro" id="IPR052339">
    <property type="entry name" value="Fe-S_Maturation_MIP18"/>
</dbReference>
<dbReference type="Pfam" id="PF01883">
    <property type="entry name" value="FeS_assembly_P"/>
    <property type="match status" value="1"/>
</dbReference>
<feature type="domain" description="MIP18 family-like" evidence="1">
    <location>
        <begin position="10"/>
        <end position="82"/>
    </location>
</feature>
<evidence type="ECO:0000313" key="2">
    <source>
        <dbReference type="EMBL" id="EWG06479.1"/>
    </source>
</evidence>
<reference evidence="2 3" key="1">
    <citation type="journal article" date="2014" name="Genome Announc.">
        <title>Draft Genome Sequence of the Sulfolobales Archaeon AZ1, Obtained through Metagenomic Analysis of a Mexican Hot Spring.</title>
        <authorList>
            <person name="Servin-Garciduenas L.E."/>
            <person name="Martinez-Romero E."/>
        </authorList>
    </citation>
    <scope>NUCLEOTIDE SEQUENCE [LARGE SCALE GENOMIC DNA]</scope>
    <source>
        <strain evidence="2">AZ1-illumnia</strain>
    </source>
</reference>
<dbReference type="PATRIC" id="fig|1326980.6.peg.1857"/>
<organism evidence="2 3">
    <name type="scientific">Candidatus Aramenus sulfurataquae</name>
    <dbReference type="NCBI Taxonomy" id="1326980"/>
    <lineage>
        <taxon>Archaea</taxon>
        <taxon>Thermoproteota</taxon>
        <taxon>Thermoprotei</taxon>
        <taxon>Sulfolobales</taxon>
        <taxon>Sulfolobaceae</taxon>
        <taxon>Candidatus Aramenus</taxon>
    </lineage>
</organism>
<dbReference type="Gene3D" id="3.30.300.130">
    <property type="entry name" value="Fe-S cluster assembly (FSCA)"/>
    <property type="match status" value="1"/>
</dbReference>
<name>W7L4G7_9CREN</name>
<proteinExistence type="predicted"/>